<proteinExistence type="predicted"/>
<name>A0ABQ4AZ08_9ACTN</name>
<reference evidence="1 2" key="1">
    <citation type="submission" date="2021-01" db="EMBL/GenBank/DDBJ databases">
        <title>Whole genome shotgun sequence of Actinoplanes lobatus NBRC 12513.</title>
        <authorList>
            <person name="Komaki H."/>
            <person name="Tamura T."/>
        </authorList>
    </citation>
    <scope>NUCLEOTIDE SEQUENCE [LARGE SCALE GENOMIC DNA]</scope>
    <source>
        <strain evidence="1 2">NBRC 12513</strain>
    </source>
</reference>
<dbReference type="EMBL" id="BOMP01000195">
    <property type="protein sequence ID" value="GIE46256.1"/>
    <property type="molecule type" value="Genomic_DNA"/>
</dbReference>
<accession>A0ABQ4AZ08</accession>
<gene>
    <name evidence="1" type="ORF">Alo02nite_91540</name>
</gene>
<dbReference type="Proteomes" id="UP000631312">
    <property type="component" value="Unassembled WGS sequence"/>
</dbReference>
<sequence length="133" mass="14724">MPSREWETPRYGPHVERHVDRVDVRQDDDELTLILGAAGVHVMLIRLRYAGWVDEVINPAGEIAPGPGAWTLIGRELCLDFGPTAATTLGFPRDCRLQLDVDDDAIRRARAALLEILDCACFVVDTAEGRITS</sequence>
<evidence type="ECO:0000313" key="2">
    <source>
        <dbReference type="Proteomes" id="UP000631312"/>
    </source>
</evidence>
<comment type="caution">
    <text evidence="1">The sequence shown here is derived from an EMBL/GenBank/DDBJ whole genome shotgun (WGS) entry which is preliminary data.</text>
</comment>
<keyword evidence="2" id="KW-1185">Reference proteome</keyword>
<organism evidence="1 2">
    <name type="scientific">Actinoplanes lobatus</name>
    <dbReference type="NCBI Taxonomy" id="113568"/>
    <lineage>
        <taxon>Bacteria</taxon>
        <taxon>Bacillati</taxon>
        <taxon>Actinomycetota</taxon>
        <taxon>Actinomycetes</taxon>
        <taxon>Micromonosporales</taxon>
        <taxon>Micromonosporaceae</taxon>
        <taxon>Actinoplanes</taxon>
    </lineage>
</organism>
<evidence type="ECO:0000313" key="1">
    <source>
        <dbReference type="EMBL" id="GIE46256.1"/>
    </source>
</evidence>
<protein>
    <submittedName>
        <fullName evidence="1">Uncharacterized protein</fullName>
    </submittedName>
</protein>